<dbReference type="InterPro" id="IPR058163">
    <property type="entry name" value="LysR-type_TF_proteobact-type"/>
</dbReference>
<dbReference type="CDD" id="cd08472">
    <property type="entry name" value="PBP2_CrgA_like_3"/>
    <property type="match status" value="1"/>
</dbReference>
<dbReference type="GO" id="GO:0043565">
    <property type="term" value="F:sequence-specific DNA binding"/>
    <property type="evidence" value="ECO:0007669"/>
    <property type="project" value="TreeGrafter"/>
</dbReference>
<organism evidence="6 7">
    <name type="scientific">Pseudomonas leptonychotis</name>
    <dbReference type="NCBI Taxonomy" id="2448482"/>
    <lineage>
        <taxon>Bacteria</taxon>
        <taxon>Pseudomonadati</taxon>
        <taxon>Pseudomonadota</taxon>
        <taxon>Gammaproteobacteria</taxon>
        <taxon>Pseudomonadales</taxon>
        <taxon>Pseudomonadaceae</taxon>
        <taxon>Pseudomonas</taxon>
    </lineage>
</organism>
<dbReference type="RefSeq" id="WP_136664681.1">
    <property type="nucleotide sequence ID" value="NZ_RFLV01000002.1"/>
</dbReference>
<gene>
    <name evidence="6" type="ORF">D8779_11830</name>
</gene>
<evidence type="ECO:0000256" key="4">
    <source>
        <dbReference type="ARBA" id="ARBA00023163"/>
    </source>
</evidence>
<name>A0A4T1ZWU2_9PSED</name>
<dbReference type="FunFam" id="1.10.10.10:FF:000001">
    <property type="entry name" value="LysR family transcriptional regulator"/>
    <property type="match status" value="1"/>
</dbReference>
<keyword evidence="4" id="KW-0804">Transcription</keyword>
<reference evidence="6 7" key="1">
    <citation type="submission" date="2018-10" db="EMBL/GenBank/DDBJ databases">
        <title>Pseudomonas leptonychotis sp. nov., isolated from Weddell seals in Antarctica.</title>
        <authorList>
            <person name="Novakova D."/>
            <person name="Svec P."/>
            <person name="Kralova S."/>
            <person name="Kristofova L."/>
            <person name="Zeman M."/>
            <person name="Pantucek R."/>
            <person name="Maslanova I."/>
            <person name="Sedlacek I."/>
        </authorList>
    </citation>
    <scope>NUCLEOTIDE SEQUENCE [LARGE SCALE GENOMIC DNA]</scope>
    <source>
        <strain evidence="6 7">CCM 8849</strain>
    </source>
</reference>
<evidence type="ECO:0000313" key="6">
    <source>
        <dbReference type="EMBL" id="TIH08202.1"/>
    </source>
</evidence>
<sequence length="300" mass="32993">MDRLLAMRVFTRIVELQAFGKAADSLALPRASVTQLIKQLEAHLGAALLHRTTRHVSPTLDGQAYYQRCVALLAELDELEGAFAEGGTNPHGKLRVDLPASLAQRVIVPALADFVQRYPQIELMLGANDRPVDLIREGVDCVLRAGEVHDTRLAARPIANLRQVTCVSADYLQKNGTPASLAELQGHQAVNFFSALTERCFALEFIVEGALVEMSLPARISTSSAEAYVAACEAGLGIIQVPHYHVRKQLEQGRLHEILAGFAPPDLPLTALYPPHRQLSPRVRVFIDWLIELFAVTETR</sequence>
<keyword evidence="7" id="KW-1185">Reference proteome</keyword>
<evidence type="ECO:0000256" key="3">
    <source>
        <dbReference type="ARBA" id="ARBA00023125"/>
    </source>
</evidence>
<protein>
    <submittedName>
        <fullName evidence="6">LysR family transcriptional regulator</fullName>
    </submittedName>
</protein>
<dbReference type="SUPFAM" id="SSF46785">
    <property type="entry name" value="Winged helix' DNA-binding domain"/>
    <property type="match status" value="1"/>
</dbReference>
<dbReference type="Pfam" id="PF00126">
    <property type="entry name" value="HTH_1"/>
    <property type="match status" value="1"/>
</dbReference>
<comment type="similarity">
    <text evidence="1">Belongs to the LysR transcriptional regulatory family.</text>
</comment>
<dbReference type="Gene3D" id="3.40.190.290">
    <property type="match status" value="1"/>
</dbReference>
<feature type="domain" description="HTH lysR-type" evidence="5">
    <location>
        <begin position="1"/>
        <end position="59"/>
    </location>
</feature>
<evidence type="ECO:0000259" key="5">
    <source>
        <dbReference type="PROSITE" id="PS50931"/>
    </source>
</evidence>
<dbReference type="OrthoDB" id="9786526at2"/>
<dbReference type="AlphaFoldDB" id="A0A4T1ZWU2"/>
<dbReference type="GO" id="GO:0003700">
    <property type="term" value="F:DNA-binding transcription factor activity"/>
    <property type="evidence" value="ECO:0007669"/>
    <property type="project" value="InterPro"/>
</dbReference>
<dbReference type="Pfam" id="PF03466">
    <property type="entry name" value="LysR_substrate"/>
    <property type="match status" value="1"/>
</dbReference>
<dbReference type="PANTHER" id="PTHR30537:SF72">
    <property type="entry name" value="LYSR FAMILY TRANSCRIPTIONAL REGULATOR"/>
    <property type="match status" value="1"/>
</dbReference>
<dbReference type="PROSITE" id="PS50931">
    <property type="entry name" value="HTH_LYSR"/>
    <property type="match status" value="1"/>
</dbReference>
<evidence type="ECO:0000313" key="7">
    <source>
        <dbReference type="Proteomes" id="UP000307541"/>
    </source>
</evidence>
<dbReference type="SUPFAM" id="SSF53850">
    <property type="entry name" value="Periplasmic binding protein-like II"/>
    <property type="match status" value="1"/>
</dbReference>
<comment type="caution">
    <text evidence="6">The sequence shown here is derived from an EMBL/GenBank/DDBJ whole genome shotgun (WGS) entry which is preliminary data.</text>
</comment>
<proteinExistence type="inferred from homology"/>
<dbReference type="PANTHER" id="PTHR30537">
    <property type="entry name" value="HTH-TYPE TRANSCRIPTIONAL REGULATOR"/>
    <property type="match status" value="1"/>
</dbReference>
<dbReference type="GO" id="GO:0006351">
    <property type="term" value="P:DNA-templated transcription"/>
    <property type="evidence" value="ECO:0007669"/>
    <property type="project" value="TreeGrafter"/>
</dbReference>
<keyword evidence="3" id="KW-0238">DNA-binding</keyword>
<keyword evidence="2" id="KW-0805">Transcription regulation</keyword>
<dbReference type="Gene3D" id="1.10.10.10">
    <property type="entry name" value="Winged helix-like DNA-binding domain superfamily/Winged helix DNA-binding domain"/>
    <property type="match status" value="1"/>
</dbReference>
<dbReference type="InterPro" id="IPR005119">
    <property type="entry name" value="LysR_subst-bd"/>
</dbReference>
<dbReference type="Proteomes" id="UP000307541">
    <property type="component" value="Unassembled WGS sequence"/>
</dbReference>
<dbReference type="EMBL" id="RFLV01000002">
    <property type="protein sequence ID" value="TIH08202.1"/>
    <property type="molecule type" value="Genomic_DNA"/>
</dbReference>
<dbReference type="InterPro" id="IPR000847">
    <property type="entry name" value="LysR_HTH_N"/>
</dbReference>
<evidence type="ECO:0000256" key="2">
    <source>
        <dbReference type="ARBA" id="ARBA00023015"/>
    </source>
</evidence>
<accession>A0A4T1ZWU2</accession>
<evidence type="ECO:0000256" key="1">
    <source>
        <dbReference type="ARBA" id="ARBA00009437"/>
    </source>
</evidence>
<dbReference type="InterPro" id="IPR036390">
    <property type="entry name" value="WH_DNA-bd_sf"/>
</dbReference>
<dbReference type="InterPro" id="IPR036388">
    <property type="entry name" value="WH-like_DNA-bd_sf"/>
</dbReference>